<evidence type="ECO:0000256" key="1">
    <source>
        <dbReference type="SAM" id="MobiDB-lite"/>
    </source>
</evidence>
<dbReference type="Proteomes" id="UP001501427">
    <property type="component" value="Unassembled WGS sequence"/>
</dbReference>
<keyword evidence="3" id="KW-1185">Reference proteome</keyword>
<feature type="compositionally biased region" description="Basic and acidic residues" evidence="1">
    <location>
        <begin position="46"/>
        <end position="56"/>
    </location>
</feature>
<proteinExistence type="predicted"/>
<reference evidence="2 3" key="1">
    <citation type="journal article" date="2019" name="Int. J. Syst. Evol. Microbiol.">
        <title>The Global Catalogue of Microorganisms (GCM) 10K type strain sequencing project: providing services to taxonomists for standard genome sequencing and annotation.</title>
        <authorList>
            <consortium name="The Broad Institute Genomics Platform"/>
            <consortium name="The Broad Institute Genome Sequencing Center for Infectious Disease"/>
            <person name="Wu L."/>
            <person name="Ma J."/>
        </authorList>
    </citation>
    <scope>NUCLEOTIDE SEQUENCE [LARGE SCALE GENOMIC DNA]</scope>
    <source>
        <strain evidence="2 3">JCM 10667</strain>
    </source>
</reference>
<gene>
    <name evidence="2" type="ORF">GCM10009546_29810</name>
</gene>
<accession>A0ABN1EGE9</accession>
<evidence type="ECO:0000313" key="2">
    <source>
        <dbReference type="EMBL" id="GAA0565616.1"/>
    </source>
</evidence>
<feature type="compositionally biased region" description="Low complexity" evidence="1">
    <location>
        <begin position="79"/>
        <end position="100"/>
    </location>
</feature>
<sequence>MGGIGASKSRYKFFAPRLSTLDRRRGPAARAGSRRPSLDDIDWPGDTDRLNDEVRGHINTTEPLDRGRWATTADRRIPSSEAANPAVAPVSAGSAAASPHPEQCCDAHLPQQLKTITGLTLAAASNSLCFTALKCFLRLYIAHNRALP</sequence>
<protein>
    <submittedName>
        <fullName evidence="2">Uncharacterized protein</fullName>
    </submittedName>
</protein>
<evidence type="ECO:0000313" key="3">
    <source>
        <dbReference type="Proteomes" id="UP001501427"/>
    </source>
</evidence>
<comment type="caution">
    <text evidence="2">The sequence shown here is derived from an EMBL/GenBank/DDBJ whole genome shotgun (WGS) entry which is preliminary data.</text>
</comment>
<dbReference type="EMBL" id="BAAAHD010000025">
    <property type="protein sequence ID" value="GAA0565616.1"/>
    <property type="molecule type" value="Genomic_DNA"/>
</dbReference>
<feature type="compositionally biased region" description="Basic and acidic residues" evidence="1">
    <location>
        <begin position="63"/>
        <end position="78"/>
    </location>
</feature>
<feature type="region of interest" description="Disordered" evidence="1">
    <location>
        <begin position="22"/>
        <end position="100"/>
    </location>
</feature>
<name>A0ABN1EGE9_9ACTN</name>
<organism evidence="2 3">
    <name type="scientific">Actinomadura livida</name>
    <dbReference type="NCBI Taxonomy" id="79909"/>
    <lineage>
        <taxon>Bacteria</taxon>
        <taxon>Bacillati</taxon>
        <taxon>Actinomycetota</taxon>
        <taxon>Actinomycetes</taxon>
        <taxon>Streptosporangiales</taxon>
        <taxon>Thermomonosporaceae</taxon>
        <taxon>Actinomadura</taxon>
    </lineage>
</organism>